<dbReference type="OrthoDB" id="9806673at2"/>
<evidence type="ECO:0000259" key="3">
    <source>
        <dbReference type="PROSITE" id="PS00745"/>
    </source>
</evidence>
<dbReference type="RefSeq" id="WP_011672342.1">
    <property type="nucleotide sequence ID" value="NC_008512.1"/>
</dbReference>
<feature type="domain" description="Prokaryotic-type class I peptide chain release factors" evidence="3">
    <location>
        <begin position="164"/>
        <end position="180"/>
    </location>
</feature>
<dbReference type="Pfam" id="PF03462">
    <property type="entry name" value="PCRF"/>
    <property type="match status" value="1"/>
</dbReference>
<dbReference type="InterPro" id="IPR045853">
    <property type="entry name" value="Pep_chain_release_fac_I_sf"/>
</dbReference>
<dbReference type="InterPro" id="IPR000352">
    <property type="entry name" value="Pep_chain_release_fac_I"/>
</dbReference>
<accession>Q05FM1</accession>
<protein>
    <submittedName>
        <fullName evidence="4">Peptide chain release factor B</fullName>
    </submittedName>
</protein>
<evidence type="ECO:0000313" key="4">
    <source>
        <dbReference type="EMBL" id="BAF35150.1"/>
    </source>
</evidence>
<dbReference type="Gene3D" id="3.30.70.1660">
    <property type="match status" value="1"/>
</dbReference>
<dbReference type="PROSITE" id="PS00745">
    <property type="entry name" value="RF_PROK_I"/>
    <property type="match status" value="1"/>
</dbReference>
<comment type="similarity">
    <text evidence="1">Belongs to the prokaryotic/mitochondrial release factor family.</text>
</comment>
<proteinExistence type="inferred from homology"/>
<dbReference type="Pfam" id="PF00472">
    <property type="entry name" value="RF-1"/>
    <property type="match status" value="1"/>
</dbReference>
<dbReference type="PANTHER" id="PTHR43116:SF3">
    <property type="entry name" value="CLASS I PEPTIDE CHAIN RELEASE FACTOR"/>
    <property type="match status" value="1"/>
</dbReference>
<sequence>MIEFYNKLIENYYIKKKFIKKKIIDYKSFLLNCEYLINNLNIKFNNLNCFVEIISNQGGIDTHDLNKFFLNFYYKWLLKNKFNVEIINLEQSPYGYKKSLLLINNFFSFFLFKNESGLHRIIRKNPLISSKKIQTSYLNLNIVPKIINNVNFINKNDLIIENYRSKGSGGQHVNTTNSAIRIVHKPTNIVVTSQSERSQMLNKKFAMQTLEYKLLLKNNLFVKENINKFKNNKKYIKTYYFENNEIINHVEKQKINLNDYFNLNIDFIKI</sequence>
<dbReference type="InterPro" id="IPR005139">
    <property type="entry name" value="PCRF"/>
</dbReference>
<dbReference type="Proteomes" id="UP000000777">
    <property type="component" value="Chromosome"/>
</dbReference>
<dbReference type="SUPFAM" id="SSF75620">
    <property type="entry name" value="Release factor"/>
    <property type="match status" value="1"/>
</dbReference>
<dbReference type="EMBL" id="AP009180">
    <property type="protein sequence ID" value="BAF35150.1"/>
    <property type="molecule type" value="Genomic_DNA"/>
</dbReference>
<reference evidence="4 5" key="1">
    <citation type="journal article" date="2006" name="Science">
        <title>The 160-kilobase genome of the bacterial endosymbiont Carsonella.</title>
        <authorList>
            <person name="Nakabachi A."/>
            <person name="Yamashita A."/>
            <person name="Toh H."/>
            <person name="Ishikawa H."/>
            <person name="Dunbar H."/>
            <person name="Moran N."/>
            <person name="Hattori M."/>
        </authorList>
    </citation>
    <scope>NUCLEOTIDE SEQUENCE [LARGE SCALE GENOMIC DNA]</scope>
    <source>
        <strain evidence="4 5">PV</strain>
    </source>
</reference>
<keyword evidence="2" id="KW-0488">Methylation</keyword>
<name>Q05FM1_CARRP</name>
<evidence type="ECO:0000313" key="5">
    <source>
        <dbReference type="Proteomes" id="UP000000777"/>
    </source>
</evidence>
<gene>
    <name evidence="4" type="ordered locus">CRP_119</name>
</gene>
<dbReference type="KEGG" id="crp:CRP_119"/>
<dbReference type="AlphaFoldDB" id="Q05FM1"/>
<organism evidence="4 5">
    <name type="scientific">Carsonella ruddii (strain PV)</name>
    <dbReference type="NCBI Taxonomy" id="387662"/>
    <lineage>
        <taxon>Bacteria</taxon>
        <taxon>Pseudomonadati</taxon>
        <taxon>Pseudomonadota</taxon>
        <taxon>Gammaproteobacteria</taxon>
        <taxon>Oceanospirillales</taxon>
        <taxon>Halomonadaceae</taxon>
        <taxon>Zymobacter group</taxon>
        <taxon>Candidatus Carsonella</taxon>
    </lineage>
</organism>
<dbReference type="GO" id="GO:0005737">
    <property type="term" value="C:cytoplasm"/>
    <property type="evidence" value="ECO:0007669"/>
    <property type="project" value="UniProtKB-ARBA"/>
</dbReference>
<dbReference type="PANTHER" id="PTHR43116">
    <property type="entry name" value="PEPTIDE CHAIN RELEASE FACTOR 2"/>
    <property type="match status" value="1"/>
</dbReference>
<evidence type="ECO:0000256" key="1">
    <source>
        <dbReference type="ARBA" id="ARBA00010835"/>
    </source>
</evidence>
<dbReference type="STRING" id="387662.CRP_119"/>
<dbReference type="HOGENOM" id="CLU_036856_6_1_6"/>
<evidence type="ECO:0000256" key="2">
    <source>
        <dbReference type="ARBA" id="ARBA00022481"/>
    </source>
</evidence>
<dbReference type="Gene3D" id="3.30.160.20">
    <property type="match status" value="1"/>
</dbReference>
<dbReference type="GO" id="GO:0003747">
    <property type="term" value="F:translation release factor activity"/>
    <property type="evidence" value="ECO:0007669"/>
    <property type="project" value="InterPro"/>
</dbReference>